<protein>
    <submittedName>
        <fullName evidence="2">Uncharacterized protein</fullName>
    </submittedName>
</protein>
<dbReference type="GeneID" id="87943892"/>
<gene>
    <name evidence="2" type="ORF">CDEST_07389</name>
</gene>
<keyword evidence="3" id="KW-1185">Reference proteome</keyword>
<name>A0AAX4IFW4_9PEZI</name>
<feature type="region of interest" description="Disordered" evidence="1">
    <location>
        <begin position="324"/>
        <end position="343"/>
    </location>
</feature>
<reference evidence="3" key="1">
    <citation type="journal article" date="2023" name="bioRxiv">
        <title>Complete genome of the Medicago anthracnose fungus, Colletotrichum destructivum, reveals a mini-chromosome-like region within a core chromosome.</title>
        <authorList>
            <person name="Lapalu N."/>
            <person name="Simon A."/>
            <person name="Lu A."/>
            <person name="Plaumann P.-L."/>
            <person name="Amselem J."/>
            <person name="Pigne S."/>
            <person name="Auger A."/>
            <person name="Koch C."/>
            <person name="Dallery J.-F."/>
            <person name="O'Connell R.J."/>
        </authorList>
    </citation>
    <scope>NUCLEOTIDE SEQUENCE [LARGE SCALE GENOMIC DNA]</scope>
    <source>
        <strain evidence="3">CBS 520.97</strain>
    </source>
</reference>
<feature type="compositionally biased region" description="Basic and acidic residues" evidence="1">
    <location>
        <begin position="125"/>
        <end position="138"/>
    </location>
</feature>
<dbReference type="Proteomes" id="UP001322277">
    <property type="component" value="Chromosome 4"/>
</dbReference>
<dbReference type="AlphaFoldDB" id="A0AAX4IFW4"/>
<evidence type="ECO:0000313" key="3">
    <source>
        <dbReference type="Proteomes" id="UP001322277"/>
    </source>
</evidence>
<sequence>MWQTVNPASVYRRGRYVPTAAASHPIPMPDFLRRVSTDRRSQQPGPEVSRPPRYAPTTNQQVVRVCPQCREVPLGPGPVVNGQPSYPVCEECRQTNIRQQVLRGIAAEALVELSRHAVVHSPGRAGREEAGRGRDLSEPRPAPQSTQGFLCLRCKRPGVPLAPGRRRCVECICVLVAFGPDKGGQQVEVGNGFNANPRQDEPEHRGWHTCNACFRNQVPPGEGKCHDCVDRSASEAQASTTLAAAAAATCVICESESAANGQAYCNNCEVEGSRGMGASVMLDAKQCTACGEEVDTTADALCWDCRMPPRNPDERDEEEWLENEIETWEDGPSQQQQQSQAQAQQSGSDKMCGCLRNAARWGRMLCNDCYEALRSVDRRGWADWKRKNWPSKARRVARLREEQTSWR</sequence>
<evidence type="ECO:0000313" key="2">
    <source>
        <dbReference type="EMBL" id="WQF82375.1"/>
    </source>
</evidence>
<proteinExistence type="predicted"/>
<organism evidence="2 3">
    <name type="scientific">Colletotrichum destructivum</name>
    <dbReference type="NCBI Taxonomy" id="34406"/>
    <lineage>
        <taxon>Eukaryota</taxon>
        <taxon>Fungi</taxon>
        <taxon>Dikarya</taxon>
        <taxon>Ascomycota</taxon>
        <taxon>Pezizomycotina</taxon>
        <taxon>Sordariomycetes</taxon>
        <taxon>Hypocreomycetidae</taxon>
        <taxon>Glomerellales</taxon>
        <taxon>Glomerellaceae</taxon>
        <taxon>Colletotrichum</taxon>
        <taxon>Colletotrichum destructivum species complex</taxon>
    </lineage>
</organism>
<dbReference type="KEGG" id="cdet:87943892"/>
<dbReference type="RefSeq" id="XP_062779599.1">
    <property type="nucleotide sequence ID" value="XM_062923548.1"/>
</dbReference>
<feature type="region of interest" description="Disordered" evidence="1">
    <location>
        <begin position="121"/>
        <end position="144"/>
    </location>
</feature>
<feature type="region of interest" description="Disordered" evidence="1">
    <location>
        <begin position="37"/>
        <end position="56"/>
    </location>
</feature>
<feature type="compositionally biased region" description="Low complexity" evidence="1">
    <location>
        <begin position="333"/>
        <end position="343"/>
    </location>
</feature>
<dbReference type="EMBL" id="CP137308">
    <property type="protein sequence ID" value="WQF82375.1"/>
    <property type="molecule type" value="Genomic_DNA"/>
</dbReference>
<accession>A0AAX4IFW4</accession>
<evidence type="ECO:0000256" key="1">
    <source>
        <dbReference type="SAM" id="MobiDB-lite"/>
    </source>
</evidence>